<evidence type="ECO:0000313" key="2">
    <source>
        <dbReference type="EMBL" id="UUP16545.1"/>
    </source>
</evidence>
<evidence type="ECO:0000256" key="1">
    <source>
        <dbReference type="SAM" id="Phobius"/>
    </source>
</evidence>
<keyword evidence="1" id="KW-1133">Transmembrane helix</keyword>
<accession>A0ABY5MET3</accession>
<evidence type="ECO:0008006" key="4">
    <source>
        <dbReference type="Google" id="ProtNLM"/>
    </source>
</evidence>
<feature type="transmembrane region" description="Helical" evidence="1">
    <location>
        <begin position="12"/>
        <end position="33"/>
    </location>
</feature>
<sequence length="196" mass="23250">METTVPEPEQVFHIRTILAVVMGLSITRLLAGLARFVQHPSRENVYLVHLGWVVFLLTAVIHFWWFEFAMVHVELWTFELYCFLFCYTAIFFFICSILFPDRMDEYAGFKDYFHSRQKWFYGLLASLFVVDVIDTLWKGTQHFQALGLEYPIRQGLMFVFAIIAMFVTNQRFHLAFVVVVLVAQVSWILRYFQFLS</sequence>
<proteinExistence type="predicted"/>
<feature type="transmembrane region" description="Helical" evidence="1">
    <location>
        <begin position="78"/>
        <end position="99"/>
    </location>
</feature>
<dbReference type="EMBL" id="CP030941">
    <property type="protein sequence ID" value="UUP16545.1"/>
    <property type="molecule type" value="Genomic_DNA"/>
</dbReference>
<feature type="transmembrane region" description="Helical" evidence="1">
    <location>
        <begin position="150"/>
        <end position="167"/>
    </location>
</feature>
<dbReference type="Proteomes" id="UP001342418">
    <property type="component" value="Chromosome"/>
</dbReference>
<evidence type="ECO:0000313" key="3">
    <source>
        <dbReference type="Proteomes" id="UP001342418"/>
    </source>
</evidence>
<keyword evidence="3" id="KW-1185">Reference proteome</keyword>
<dbReference type="RefSeq" id="WP_338528958.1">
    <property type="nucleotide sequence ID" value="NZ_CP030941.1"/>
</dbReference>
<feature type="transmembrane region" description="Helical" evidence="1">
    <location>
        <begin position="119"/>
        <end position="138"/>
    </location>
</feature>
<protein>
    <recommendedName>
        <fullName evidence="4">Transmembrane protein</fullName>
    </recommendedName>
</protein>
<keyword evidence="1" id="KW-0812">Transmembrane</keyword>
<name>A0ABY5MET3_9HYPH</name>
<feature type="transmembrane region" description="Helical" evidence="1">
    <location>
        <begin position="45"/>
        <end position="66"/>
    </location>
</feature>
<gene>
    <name evidence="2" type="ORF">NTH_00992</name>
</gene>
<feature type="transmembrane region" description="Helical" evidence="1">
    <location>
        <begin position="174"/>
        <end position="192"/>
    </location>
</feature>
<reference evidence="2 3" key="1">
    <citation type="submission" date="2018-07" db="EMBL/GenBank/DDBJ databases">
        <title>Genome sequence of Nitratireductor thuwali#1536.</title>
        <authorList>
            <person name="Michoud G."/>
            <person name="Merlino G."/>
            <person name="Sefrji F.O."/>
            <person name="Daffonchio D."/>
        </authorList>
    </citation>
    <scope>NUCLEOTIDE SEQUENCE [LARGE SCALE GENOMIC DNA]</scope>
    <source>
        <strain evidence="3">Nit1536</strain>
    </source>
</reference>
<keyword evidence="1" id="KW-0472">Membrane</keyword>
<organism evidence="2 3">
    <name type="scientific">Nitratireductor thuwali</name>
    <dbReference type="NCBI Taxonomy" id="2267699"/>
    <lineage>
        <taxon>Bacteria</taxon>
        <taxon>Pseudomonadati</taxon>
        <taxon>Pseudomonadota</taxon>
        <taxon>Alphaproteobacteria</taxon>
        <taxon>Hyphomicrobiales</taxon>
        <taxon>Phyllobacteriaceae</taxon>
        <taxon>Nitratireductor</taxon>
    </lineage>
</organism>